<dbReference type="EMBL" id="JBJURJ010000003">
    <property type="protein sequence ID" value="MFM9327609.1"/>
    <property type="molecule type" value="Genomic_DNA"/>
</dbReference>
<evidence type="ECO:0000313" key="2">
    <source>
        <dbReference type="Proteomes" id="UP001631969"/>
    </source>
</evidence>
<reference evidence="1" key="1">
    <citation type="submission" date="2024-12" db="EMBL/GenBank/DDBJ databases">
        <authorList>
            <person name="Wu N."/>
        </authorList>
    </citation>
    <scope>NUCLEOTIDE SEQUENCE</scope>
    <source>
        <strain evidence="1">P15</strain>
    </source>
</reference>
<dbReference type="Proteomes" id="UP001631969">
    <property type="component" value="Unassembled WGS sequence"/>
</dbReference>
<gene>
    <name evidence="1" type="ORF">ACI1P1_04760</name>
</gene>
<protein>
    <submittedName>
        <fullName evidence="1">YhcH/YjgK/YiaL family protein</fullName>
    </submittedName>
</protein>
<sequence>MIVGNLDSWQKEAHIYSKALAKGMAFVQENRTGELEVGRHEIDGDKMFALVSVAETEPKQDRKPEAHDRYIDIQYLASGAGEVIGVARRSADSVPSEDYLGSRDIAFYTDVKDETDVLLRPGMFAVFFPDDIHRPLCAAGDTADSVKKIVVKIALDIL</sequence>
<accession>A0ACC7NU92</accession>
<proteinExistence type="predicted"/>
<keyword evidence="2" id="KW-1185">Reference proteome</keyword>
<organism evidence="1 2">
    <name type="scientific">Paenibacillus mesotrionivorans</name>
    <dbReference type="NCBI Taxonomy" id="3160968"/>
    <lineage>
        <taxon>Bacteria</taxon>
        <taxon>Bacillati</taxon>
        <taxon>Bacillota</taxon>
        <taxon>Bacilli</taxon>
        <taxon>Bacillales</taxon>
        <taxon>Paenibacillaceae</taxon>
        <taxon>Paenibacillus</taxon>
    </lineage>
</organism>
<comment type="caution">
    <text evidence="1">The sequence shown here is derived from an EMBL/GenBank/DDBJ whole genome shotgun (WGS) entry which is preliminary data.</text>
</comment>
<evidence type="ECO:0000313" key="1">
    <source>
        <dbReference type="EMBL" id="MFM9327609.1"/>
    </source>
</evidence>
<name>A0ACC7NU92_9BACL</name>